<evidence type="ECO:0000256" key="3">
    <source>
        <dbReference type="ARBA" id="ARBA00022833"/>
    </source>
</evidence>
<dbReference type="PANTHER" id="PTHR31437">
    <property type="entry name" value="SREK1IP1 FAMILY MEMBER"/>
    <property type="match status" value="1"/>
</dbReference>
<dbReference type="AlphaFoldDB" id="A0A7R9YUF6"/>
<keyword evidence="1" id="KW-0479">Metal-binding</keyword>
<evidence type="ECO:0000256" key="4">
    <source>
        <dbReference type="SAM" id="MobiDB-lite"/>
    </source>
</evidence>
<reference evidence="5" key="1">
    <citation type="submission" date="2021-01" db="EMBL/GenBank/DDBJ databases">
        <authorList>
            <person name="Corre E."/>
            <person name="Pelletier E."/>
            <person name="Niang G."/>
            <person name="Scheremetjew M."/>
            <person name="Finn R."/>
            <person name="Kale V."/>
            <person name="Holt S."/>
            <person name="Cochrane G."/>
            <person name="Meng A."/>
            <person name="Brown T."/>
            <person name="Cohen L."/>
        </authorList>
    </citation>
    <scope>NUCLEOTIDE SEQUENCE</scope>
    <source>
        <strain evidence="5">CCMP219</strain>
    </source>
</reference>
<dbReference type="PANTHER" id="PTHR31437:SF1">
    <property type="entry name" value="PROTEIN SREK1IP1"/>
    <property type="match status" value="1"/>
</dbReference>
<keyword evidence="3" id="KW-0862">Zinc</keyword>
<gene>
    <name evidence="5" type="ORF">CEUR00632_LOCUS7267</name>
</gene>
<accession>A0A7R9YUF6</accession>
<protein>
    <recommendedName>
        <fullName evidence="6">CCHC-type domain-containing protein</fullName>
    </recommendedName>
</protein>
<dbReference type="EMBL" id="HBEC01015598">
    <property type="protein sequence ID" value="CAD8287229.1"/>
    <property type="molecule type" value="Transcribed_RNA"/>
</dbReference>
<dbReference type="GO" id="GO:0008270">
    <property type="term" value="F:zinc ion binding"/>
    <property type="evidence" value="ECO:0007669"/>
    <property type="project" value="UniProtKB-KW"/>
</dbReference>
<feature type="compositionally biased region" description="Low complexity" evidence="4">
    <location>
        <begin position="157"/>
        <end position="169"/>
    </location>
</feature>
<sequence length="234" mass="25027">MSKKGLLKAEFNRVRTSNALKGNDMWNTTIGMEANPQAGSNSAIEASLYAPQRGGGQRAMEKQANAAEMATKAGYEGRATDYKGLMALAKAQGVGSITRGACKLCGCLGHLTRKCTNVVSGHNAKTGIDEIPGATKIAAGTAVLGLLPDAGDLAELSDLSSSSSSGLSDSDSDSDSSSGRDRKRRRKEKKLTKSSKKLKKERSSKDKKHKKSKKSSKDKKHRKDKKRSRHSDDE</sequence>
<evidence type="ECO:0000256" key="1">
    <source>
        <dbReference type="ARBA" id="ARBA00022723"/>
    </source>
</evidence>
<evidence type="ECO:0008006" key="6">
    <source>
        <dbReference type="Google" id="ProtNLM"/>
    </source>
</evidence>
<organism evidence="5">
    <name type="scientific">Chlamydomonas euryale</name>
    <dbReference type="NCBI Taxonomy" id="1486919"/>
    <lineage>
        <taxon>Eukaryota</taxon>
        <taxon>Viridiplantae</taxon>
        <taxon>Chlorophyta</taxon>
        <taxon>core chlorophytes</taxon>
        <taxon>Chlorophyceae</taxon>
        <taxon>CS clade</taxon>
        <taxon>Chlamydomonadales</taxon>
        <taxon>Chlamydomonadaceae</taxon>
        <taxon>Chlamydomonas</taxon>
    </lineage>
</organism>
<feature type="region of interest" description="Disordered" evidence="4">
    <location>
        <begin position="157"/>
        <end position="234"/>
    </location>
</feature>
<evidence type="ECO:0000313" key="5">
    <source>
        <dbReference type="EMBL" id="CAD8287229.1"/>
    </source>
</evidence>
<name>A0A7R9YUF6_9CHLO</name>
<evidence type="ECO:0000256" key="2">
    <source>
        <dbReference type="ARBA" id="ARBA00022771"/>
    </source>
</evidence>
<feature type="compositionally biased region" description="Basic residues" evidence="4">
    <location>
        <begin position="181"/>
        <end position="234"/>
    </location>
</feature>
<proteinExistence type="predicted"/>
<keyword evidence="2" id="KW-0863">Zinc-finger</keyword>